<evidence type="ECO:0000259" key="2">
    <source>
        <dbReference type="Pfam" id="PF04717"/>
    </source>
</evidence>
<dbReference type="InterPro" id="IPR047702">
    <property type="entry name" value="VgrG-rel"/>
</dbReference>
<dbReference type="Proteomes" id="UP001183604">
    <property type="component" value="Unassembled WGS sequence"/>
</dbReference>
<dbReference type="SUPFAM" id="SSF69255">
    <property type="entry name" value="gp5 N-terminal domain-like"/>
    <property type="match status" value="1"/>
</dbReference>
<evidence type="ECO:0000313" key="4">
    <source>
        <dbReference type="EMBL" id="MDR7336569.1"/>
    </source>
</evidence>
<dbReference type="SUPFAM" id="SSF69279">
    <property type="entry name" value="Phage tail proteins"/>
    <property type="match status" value="1"/>
</dbReference>
<comment type="caution">
    <text evidence="3">The sequence shown here is derived from an EMBL/GenBank/DDBJ whole genome shotgun (WGS) entry which is preliminary data.</text>
</comment>
<keyword evidence="6" id="KW-1185">Reference proteome</keyword>
<feature type="compositionally biased region" description="Polar residues" evidence="1">
    <location>
        <begin position="244"/>
        <end position="256"/>
    </location>
</feature>
<proteinExistence type="predicted"/>
<dbReference type="InterPro" id="IPR037026">
    <property type="entry name" value="Vgr_OB-fold_dom_sf"/>
</dbReference>
<gene>
    <name evidence="4" type="ORF">J2S69_000288</name>
    <name evidence="3" type="ORF">O2L01_23105</name>
</gene>
<evidence type="ECO:0000256" key="1">
    <source>
        <dbReference type="SAM" id="MobiDB-lite"/>
    </source>
</evidence>
<evidence type="ECO:0000313" key="6">
    <source>
        <dbReference type="Proteomes" id="UP001183604"/>
    </source>
</evidence>
<dbReference type="Gene3D" id="2.40.50.230">
    <property type="entry name" value="Gp5 N-terminal domain"/>
    <property type="match status" value="1"/>
</dbReference>
<dbReference type="EMBL" id="JAVDYD010000001">
    <property type="protein sequence ID" value="MDR7336569.1"/>
    <property type="molecule type" value="Genomic_DNA"/>
</dbReference>
<feature type="region of interest" description="Disordered" evidence="1">
    <location>
        <begin position="243"/>
        <end position="263"/>
    </location>
</feature>
<dbReference type="Pfam" id="PF05954">
    <property type="entry name" value="Phage_GPD"/>
    <property type="match status" value="1"/>
</dbReference>
<feature type="domain" description="Gp5/Type VI secretion system Vgr protein OB-fold" evidence="2">
    <location>
        <begin position="381"/>
        <end position="454"/>
    </location>
</feature>
<evidence type="ECO:0000313" key="5">
    <source>
        <dbReference type="Proteomes" id="UP001145799"/>
    </source>
</evidence>
<dbReference type="InterPro" id="IPR006531">
    <property type="entry name" value="Gp5/Vgr_OB"/>
</dbReference>
<dbReference type="AlphaFoldDB" id="A0A9X3SZY1"/>
<organism evidence="3 5">
    <name type="scientific">Glycomyces lechevalierae</name>
    <dbReference type="NCBI Taxonomy" id="256034"/>
    <lineage>
        <taxon>Bacteria</taxon>
        <taxon>Bacillati</taxon>
        <taxon>Actinomycetota</taxon>
        <taxon>Actinomycetes</taxon>
        <taxon>Glycomycetales</taxon>
        <taxon>Glycomycetaceae</taxon>
        <taxon>Glycomyces</taxon>
    </lineage>
</organism>
<protein>
    <submittedName>
        <fullName evidence="4">Uncharacterized protein involved in type VI secretion and phage assembly</fullName>
    </submittedName>
    <submittedName>
        <fullName evidence="3">VgrG-related protein</fullName>
    </submittedName>
</protein>
<dbReference type="Proteomes" id="UP001145799">
    <property type="component" value="Unassembled WGS sequence"/>
</dbReference>
<dbReference type="Pfam" id="PF04717">
    <property type="entry name" value="Phage_base_V"/>
    <property type="match status" value="1"/>
</dbReference>
<evidence type="ECO:0000313" key="3">
    <source>
        <dbReference type="EMBL" id="MDA1387901.1"/>
    </source>
</evidence>
<sequence length="607" mass="62550">MANESFANTLQVSINGAPLAADVATMLTQATVAASRNLPDACHLRFRDPEAVLVRKTGLAIGAKVEVAVQSAEPGSPQRLMSGEVVAVEIDIDAAGTFMEVRGLDPAHRLFRGRRVAAYPKMSLADVVRKVASRAGLQVGVIDNVQGYGDAPEAQLSQDNVSDWEFLSRLADRVGAQVTASDGKLNFRLPDPPSGAPPENATAASNPLVLEPGVNLIALRAAVSAAEQVPEVSVRGWSVEQKQELTATEKPTTKGSQVDGVDPVGMAGRFGAPPYLEAGTSLGTQGQVAAYAKALAAELGATAVELDGVAKGNPKLLPGSGVTLANVSDPFGGKYTLTSARHVFNEHDGYTTAFTVSGRAERTLYGLTSGSPGPAPNGLVSAVVSDARDPRKLGRVKVTFPWLSKDFTSAWARTASPGGGPRRGLWAIPEVGDEVLVGFADGDLDHPYVLGGLHNGKDDPPKLEVPTVDDSAGAIGVRALVSREGHRLELVDEPSKKGILLSTGDGKLLLKMDATGQVLELKCSGQVKVSGVGVKIDAGSGSLELSGAQVKVNAQQQVEVTAGSSVKVAGQAEVKVEGAAVKVAGTGSAELSASGAVTVRGGVVRIN</sequence>
<dbReference type="NCBIfam" id="NF033848">
    <property type="entry name" value="VgrG_rel"/>
    <property type="match status" value="1"/>
</dbReference>
<accession>A0A9X3SZY1</accession>
<reference evidence="3" key="1">
    <citation type="submission" date="2022-12" db="EMBL/GenBank/DDBJ databases">
        <title>Gycomyces niveus sp.nov., a novel actinomycete isolated from soil in Shouguang.</title>
        <authorList>
            <person name="Yang X."/>
        </authorList>
    </citation>
    <scope>NUCLEOTIDE SEQUENCE</scope>
    <source>
        <strain evidence="3">DSM 44724</strain>
    </source>
</reference>
<dbReference type="RefSeq" id="WP_270124400.1">
    <property type="nucleotide sequence ID" value="NZ_BAAAOM010000002.1"/>
</dbReference>
<feature type="region of interest" description="Disordered" evidence="1">
    <location>
        <begin position="184"/>
        <end position="203"/>
    </location>
</feature>
<reference evidence="4 6" key="2">
    <citation type="submission" date="2023-07" db="EMBL/GenBank/DDBJ databases">
        <title>Sequencing the genomes of 1000 actinobacteria strains.</title>
        <authorList>
            <person name="Klenk H.-P."/>
        </authorList>
    </citation>
    <scope>NUCLEOTIDE SEQUENCE [LARGE SCALE GENOMIC DNA]</scope>
    <source>
        <strain evidence="4 6">DSM 44724</strain>
    </source>
</reference>
<dbReference type="EMBL" id="JAPZVQ010000020">
    <property type="protein sequence ID" value="MDA1387901.1"/>
    <property type="molecule type" value="Genomic_DNA"/>
</dbReference>
<name>A0A9X3SZY1_9ACTN</name>